<keyword evidence="3" id="KW-0378">Hydrolase</keyword>
<evidence type="ECO:0000256" key="3">
    <source>
        <dbReference type="ARBA" id="ARBA00022801"/>
    </source>
</evidence>
<dbReference type="EMBL" id="QTTT01000001">
    <property type="protein sequence ID" value="REE97263.1"/>
    <property type="molecule type" value="Genomic_DNA"/>
</dbReference>
<dbReference type="SUPFAM" id="SSF88723">
    <property type="entry name" value="PIN domain-like"/>
    <property type="match status" value="1"/>
</dbReference>
<sequence>MTEPSRLPTGLSGRVLDTPAIIDLATGRTRYMRAVAYMAVLNGDTLAVPAAALAQAAGMVPAGGDRDHLTRAIMGEVVIVIPMTPRDAVDIGELGAKHRLGVAAAHVAHTASTRRWPILTRNEDAHIWRDLGFNVDVLP</sequence>
<dbReference type="InterPro" id="IPR002716">
    <property type="entry name" value="PIN_dom"/>
</dbReference>
<evidence type="ECO:0000256" key="2">
    <source>
        <dbReference type="ARBA" id="ARBA00022723"/>
    </source>
</evidence>
<organism evidence="6 7">
    <name type="scientific">Thermomonospora umbrina</name>
    <dbReference type="NCBI Taxonomy" id="111806"/>
    <lineage>
        <taxon>Bacteria</taxon>
        <taxon>Bacillati</taxon>
        <taxon>Actinomycetota</taxon>
        <taxon>Actinomycetes</taxon>
        <taxon>Streptosporangiales</taxon>
        <taxon>Thermomonosporaceae</taxon>
        <taxon>Thermomonospora</taxon>
    </lineage>
</organism>
<comment type="caution">
    <text evidence="6">The sequence shown here is derived from an EMBL/GenBank/DDBJ whole genome shotgun (WGS) entry which is preliminary data.</text>
</comment>
<dbReference type="GO" id="GO:0046872">
    <property type="term" value="F:metal ion binding"/>
    <property type="evidence" value="ECO:0007669"/>
    <property type="project" value="UniProtKB-KW"/>
</dbReference>
<dbReference type="Proteomes" id="UP000256661">
    <property type="component" value="Unassembled WGS sequence"/>
</dbReference>
<dbReference type="GO" id="GO:0016787">
    <property type="term" value="F:hydrolase activity"/>
    <property type="evidence" value="ECO:0007669"/>
    <property type="project" value="UniProtKB-KW"/>
</dbReference>
<evidence type="ECO:0000313" key="7">
    <source>
        <dbReference type="Proteomes" id="UP000256661"/>
    </source>
</evidence>
<evidence type="ECO:0000256" key="1">
    <source>
        <dbReference type="ARBA" id="ARBA00022722"/>
    </source>
</evidence>
<dbReference type="InterPro" id="IPR029060">
    <property type="entry name" value="PIN-like_dom_sf"/>
</dbReference>
<dbReference type="Gene3D" id="3.40.50.1010">
    <property type="entry name" value="5'-nuclease"/>
    <property type="match status" value="1"/>
</dbReference>
<evidence type="ECO:0000256" key="4">
    <source>
        <dbReference type="ARBA" id="ARBA00022842"/>
    </source>
</evidence>
<evidence type="ECO:0000313" key="6">
    <source>
        <dbReference type="EMBL" id="REE97263.1"/>
    </source>
</evidence>
<reference evidence="6 7" key="1">
    <citation type="submission" date="2018-08" db="EMBL/GenBank/DDBJ databases">
        <title>Sequencing the genomes of 1000 actinobacteria strains.</title>
        <authorList>
            <person name="Klenk H.-P."/>
        </authorList>
    </citation>
    <scope>NUCLEOTIDE SEQUENCE [LARGE SCALE GENOMIC DNA]</scope>
    <source>
        <strain evidence="6 7">DSM 43927</strain>
    </source>
</reference>
<accession>A0A3D9STD1</accession>
<dbReference type="OrthoDB" id="3540223at2"/>
<name>A0A3D9STD1_9ACTN</name>
<proteinExistence type="predicted"/>
<dbReference type="GO" id="GO:0004518">
    <property type="term" value="F:nuclease activity"/>
    <property type="evidence" value="ECO:0007669"/>
    <property type="project" value="UniProtKB-KW"/>
</dbReference>
<protein>
    <recommendedName>
        <fullName evidence="5">PIN domain-containing protein</fullName>
    </recommendedName>
</protein>
<keyword evidence="4" id="KW-0460">Magnesium</keyword>
<evidence type="ECO:0000259" key="5">
    <source>
        <dbReference type="Pfam" id="PF01850"/>
    </source>
</evidence>
<keyword evidence="1" id="KW-0540">Nuclease</keyword>
<dbReference type="RefSeq" id="WP_116022780.1">
    <property type="nucleotide sequence ID" value="NZ_QTTT01000001.1"/>
</dbReference>
<gene>
    <name evidence="6" type="ORF">DFJ69_2728</name>
</gene>
<dbReference type="AlphaFoldDB" id="A0A3D9STD1"/>
<keyword evidence="7" id="KW-1185">Reference proteome</keyword>
<dbReference type="Pfam" id="PF01850">
    <property type="entry name" value="PIN"/>
    <property type="match status" value="1"/>
</dbReference>
<feature type="domain" description="PIN" evidence="5">
    <location>
        <begin position="15"/>
        <end position="124"/>
    </location>
</feature>
<keyword evidence="2" id="KW-0479">Metal-binding</keyword>